<feature type="chain" id="PRO_5014666377" description="Porin" evidence="1">
    <location>
        <begin position="23"/>
        <end position="227"/>
    </location>
</feature>
<evidence type="ECO:0000256" key="1">
    <source>
        <dbReference type="SAM" id="SignalP"/>
    </source>
</evidence>
<comment type="caution">
    <text evidence="2">The sequence shown here is derived from an EMBL/GenBank/DDBJ whole genome shotgun (WGS) entry which is preliminary data.</text>
</comment>
<evidence type="ECO:0000313" key="3">
    <source>
        <dbReference type="Proteomes" id="UP000235533"/>
    </source>
</evidence>
<keyword evidence="1" id="KW-0732">Signal</keyword>
<evidence type="ECO:0008006" key="4">
    <source>
        <dbReference type="Google" id="ProtNLM"/>
    </source>
</evidence>
<dbReference type="EMBL" id="MCZF01000052">
    <property type="protein sequence ID" value="PMM61524.1"/>
    <property type="molecule type" value="Genomic_DNA"/>
</dbReference>
<dbReference type="Proteomes" id="UP000235533">
    <property type="component" value="Unassembled WGS sequence"/>
</dbReference>
<reference evidence="3" key="1">
    <citation type="submission" date="2016-07" db="EMBL/GenBank/DDBJ databases">
        <title>Nontailed viruses are major unrecognized killers of bacteria in the ocean.</title>
        <authorList>
            <person name="Kauffman K."/>
            <person name="Hussain F."/>
            <person name="Yang J."/>
            <person name="Arevalo P."/>
            <person name="Brown J."/>
            <person name="Cutler M."/>
            <person name="Kelly L."/>
            <person name="Polz M.F."/>
        </authorList>
    </citation>
    <scope>NUCLEOTIDE SEQUENCE [LARGE SCALE GENOMIC DNA]</scope>
    <source>
        <strain evidence="3">10N.261.48.B5</strain>
    </source>
</reference>
<dbReference type="RefSeq" id="WP_102551438.1">
    <property type="nucleotide sequence ID" value="NZ_MCZF01000052.1"/>
</dbReference>
<feature type="signal peptide" evidence="1">
    <location>
        <begin position="1"/>
        <end position="22"/>
    </location>
</feature>
<gene>
    <name evidence="2" type="ORF">BCT54_19775</name>
</gene>
<name>A0A2N7JTG0_VIBSP</name>
<organism evidence="2 3">
    <name type="scientific">Vibrio splendidus</name>
    <dbReference type="NCBI Taxonomy" id="29497"/>
    <lineage>
        <taxon>Bacteria</taxon>
        <taxon>Pseudomonadati</taxon>
        <taxon>Pseudomonadota</taxon>
        <taxon>Gammaproteobacteria</taxon>
        <taxon>Vibrionales</taxon>
        <taxon>Vibrionaceae</taxon>
        <taxon>Vibrio</taxon>
    </lineage>
</organism>
<proteinExistence type="predicted"/>
<evidence type="ECO:0000313" key="2">
    <source>
        <dbReference type="EMBL" id="PMM61524.1"/>
    </source>
</evidence>
<accession>A0A2N7JTG0</accession>
<protein>
    <recommendedName>
        <fullName evidence="4">Porin</fullName>
    </recommendedName>
</protein>
<sequence length="227" mass="25313">MKKIVLTISAILPLTLSAFANANQNIDFSNPVSTYSYANLGYDSDGFTAGIAASQDLNNGSTMFEYIGSNDFYQHNFIATLANSDSDAALQLDYLWDTDYKDTSKNSHTVFFNAIKTTSIDSNFSLSPSMGLGFNTNDLSTNTSYLANAALTMTYAFTSHVWFDVTPEYTYSFNDQKQKVGGKESYRDLSIETNLGFKVAQNQFVEATYRYDENNDHHTGISYNMSF</sequence>
<dbReference type="AlphaFoldDB" id="A0A2N7JTG0"/>